<reference evidence="1 3" key="1">
    <citation type="submission" date="2015-11" db="EMBL/GenBank/DDBJ databases">
        <title>Genomic analysis of 38 Legionella species identifies large and diverse effector repertoires.</title>
        <authorList>
            <person name="Burstein D."/>
            <person name="Amaro F."/>
            <person name="Zusman T."/>
            <person name="Lifshitz Z."/>
            <person name="Cohen O."/>
            <person name="Gilbert J.A."/>
            <person name="Pupko T."/>
            <person name="Shuman H.A."/>
            <person name="Segal G."/>
        </authorList>
    </citation>
    <scope>NUCLEOTIDE SEQUENCE [LARGE SCALE GENOMIC DNA]</scope>
    <source>
        <strain evidence="1 3">WO-44C</strain>
    </source>
</reference>
<evidence type="ECO:0000313" key="1">
    <source>
        <dbReference type="EMBL" id="KTC96438.1"/>
    </source>
</evidence>
<dbReference type="Proteomes" id="UP000251942">
    <property type="component" value="Unassembled WGS sequence"/>
</dbReference>
<sequence>MGLVFAVTGISEGDPGHWCCLLHLRGALDEGDLHGWRLLRRLLHQLGRSIPIWQPVGGEGHLLTFVHPEIFQQAKEDTTVLREQYINNTRIT</sequence>
<reference evidence="2 4" key="2">
    <citation type="submission" date="2018-06" db="EMBL/GenBank/DDBJ databases">
        <authorList>
            <consortium name="Pathogen Informatics"/>
            <person name="Doyle S."/>
        </authorList>
    </citation>
    <scope>NUCLEOTIDE SEQUENCE [LARGE SCALE GENOMIC DNA]</scope>
    <source>
        <strain evidence="2 4">NCTC12022</strain>
    </source>
</reference>
<evidence type="ECO:0000313" key="2">
    <source>
        <dbReference type="EMBL" id="SPX61797.1"/>
    </source>
</evidence>
<accession>A0A0W0TLF7</accession>
<dbReference type="AlphaFoldDB" id="A0A0W0TLF7"/>
<evidence type="ECO:0000313" key="4">
    <source>
        <dbReference type="Proteomes" id="UP000251942"/>
    </source>
</evidence>
<protein>
    <submittedName>
        <fullName evidence="1">Uncharacterized protein</fullName>
    </submittedName>
</protein>
<dbReference type="Proteomes" id="UP000054698">
    <property type="component" value="Unassembled WGS sequence"/>
</dbReference>
<dbReference type="EMBL" id="LNYB01000081">
    <property type="protein sequence ID" value="KTC96438.1"/>
    <property type="molecule type" value="Genomic_DNA"/>
</dbReference>
<proteinExistence type="predicted"/>
<keyword evidence="3" id="KW-1185">Reference proteome</keyword>
<dbReference type="EMBL" id="UASS01000022">
    <property type="protein sequence ID" value="SPX61797.1"/>
    <property type="molecule type" value="Genomic_DNA"/>
</dbReference>
<name>A0A0W0TLF7_9GAMM</name>
<gene>
    <name evidence="1" type="ORF">Lfee_2236</name>
    <name evidence="2" type="ORF">NCTC12022_02549</name>
</gene>
<organism evidence="1 3">
    <name type="scientific">Legionella feeleii</name>
    <dbReference type="NCBI Taxonomy" id="453"/>
    <lineage>
        <taxon>Bacteria</taxon>
        <taxon>Pseudomonadati</taxon>
        <taxon>Pseudomonadota</taxon>
        <taxon>Gammaproteobacteria</taxon>
        <taxon>Legionellales</taxon>
        <taxon>Legionellaceae</taxon>
        <taxon>Legionella</taxon>
    </lineage>
</organism>
<evidence type="ECO:0000313" key="3">
    <source>
        <dbReference type="Proteomes" id="UP000054698"/>
    </source>
</evidence>